<protein>
    <submittedName>
        <fullName evidence="3">Uncharacterized protein</fullName>
    </submittedName>
</protein>
<accession>A0AAX6E0A0</accession>
<evidence type="ECO:0000313" key="3">
    <source>
        <dbReference type="EMBL" id="KAJ6797456.1"/>
    </source>
</evidence>
<reference evidence="3" key="1">
    <citation type="journal article" date="2023" name="GigaByte">
        <title>Genome assembly of the bearded iris, Iris pallida Lam.</title>
        <authorList>
            <person name="Bruccoleri R.E."/>
            <person name="Oakeley E.J."/>
            <person name="Faust A.M.E."/>
            <person name="Altorfer M."/>
            <person name="Dessus-Babus S."/>
            <person name="Burckhardt D."/>
            <person name="Oertli M."/>
            <person name="Naumann U."/>
            <person name="Petersen F."/>
            <person name="Wong J."/>
        </authorList>
    </citation>
    <scope>NUCLEOTIDE SEQUENCE</scope>
    <source>
        <strain evidence="3">GSM-AAB239-AS_SAM_17_03QT</strain>
    </source>
</reference>
<feature type="region of interest" description="Disordered" evidence="2">
    <location>
        <begin position="503"/>
        <end position="526"/>
    </location>
</feature>
<dbReference type="EMBL" id="JANAVB010040819">
    <property type="protein sequence ID" value="KAJ6797456.1"/>
    <property type="molecule type" value="Genomic_DNA"/>
</dbReference>
<gene>
    <name evidence="3" type="ORF">M6B38_217320</name>
</gene>
<evidence type="ECO:0000256" key="1">
    <source>
        <dbReference type="SAM" id="Coils"/>
    </source>
</evidence>
<reference evidence="3" key="2">
    <citation type="submission" date="2023-04" db="EMBL/GenBank/DDBJ databases">
        <authorList>
            <person name="Bruccoleri R.E."/>
            <person name="Oakeley E.J."/>
            <person name="Faust A.-M."/>
            <person name="Dessus-Babus S."/>
            <person name="Altorfer M."/>
            <person name="Burckhardt D."/>
            <person name="Oertli M."/>
            <person name="Naumann U."/>
            <person name="Petersen F."/>
            <person name="Wong J."/>
        </authorList>
    </citation>
    <scope>NUCLEOTIDE SEQUENCE</scope>
    <source>
        <strain evidence="3">GSM-AAB239-AS_SAM_17_03QT</strain>
        <tissue evidence="3">Leaf</tissue>
    </source>
</reference>
<dbReference type="InterPro" id="IPR043424">
    <property type="entry name" value="BLT-like"/>
</dbReference>
<dbReference type="AlphaFoldDB" id="A0AAX6E0A0"/>
<feature type="compositionally biased region" description="Polar residues" evidence="2">
    <location>
        <begin position="437"/>
        <end position="447"/>
    </location>
</feature>
<dbReference type="Proteomes" id="UP001140949">
    <property type="component" value="Unassembled WGS sequence"/>
</dbReference>
<dbReference type="PANTHER" id="PTHR31071:SF9">
    <property type="entry name" value="INTRACELLULAR PROTEIN TRANSPORT PROTEIN USO1-RELATED"/>
    <property type="match status" value="1"/>
</dbReference>
<evidence type="ECO:0000313" key="4">
    <source>
        <dbReference type="Proteomes" id="UP001140949"/>
    </source>
</evidence>
<comment type="caution">
    <text evidence="3">The sequence shown here is derived from an EMBL/GenBank/DDBJ whole genome shotgun (WGS) entry which is preliminary data.</text>
</comment>
<feature type="region of interest" description="Disordered" evidence="2">
    <location>
        <begin position="466"/>
        <end position="490"/>
    </location>
</feature>
<evidence type="ECO:0000256" key="2">
    <source>
        <dbReference type="SAM" id="MobiDB-lite"/>
    </source>
</evidence>
<organism evidence="3 4">
    <name type="scientific">Iris pallida</name>
    <name type="common">Sweet iris</name>
    <dbReference type="NCBI Taxonomy" id="29817"/>
    <lineage>
        <taxon>Eukaryota</taxon>
        <taxon>Viridiplantae</taxon>
        <taxon>Streptophyta</taxon>
        <taxon>Embryophyta</taxon>
        <taxon>Tracheophyta</taxon>
        <taxon>Spermatophyta</taxon>
        <taxon>Magnoliopsida</taxon>
        <taxon>Liliopsida</taxon>
        <taxon>Asparagales</taxon>
        <taxon>Iridaceae</taxon>
        <taxon>Iridoideae</taxon>
        <taxon>Irideae</taxon>
        <taxon>Iris</taxon>
    </lineage>
</organism>
<name>A0AAX6E0A0_IRIPA</name>
<keyword evidence="4" id="KW-1185">Reference proteome</keyword>
<feature type="compositionally biased region" description="Basic and acidic residues" evidence="2">
    <location>
        <begin position="365"/>
        <end position="380"/>
    </location>
</feature>
<sequence length="526" mass="59291">MHLKRTSGFPAAITILFHPCQPKYAGSSRRHAAASFSGHPSMIERSTEDLLPISPKSYCSSMEAVTPDSSLGLDKRLGESGYSLKTSAESLKVLNRVWVLEKQQASNISLVKALKSELNHAQLHIRELIQEREVSRREMGTLMNRVSEDRIIRKKKEENKTKAALQSIRNELEDERKMRRRSEGLHRKLGKELSDMGSKLKKALNDLEKERQAHKLVEDLCDEFAEGVGDYAREVRDLMQNHEKGANHRLNQFVLHISEAWLNERFKMKAAEALGDEVDKNTISERLTGEIMAFLQERNSSVHDDANRRKDFSVRRHSVESLHINGAGSAPQDAEDNDSIASDLHCFELKMDANDSENPGNFKLRSKEGREKSGETKDNLVKYSESSSKVQFEEHADGTDSCMGRKQQLVDRLKRISLHADAEGFGVHTGTSHRDSCSNFSLGQPNEVNPAGDRNKLSSRVLQRRNYGHASPGLETSECSSKLPRNMKDNSLKGRLLEARLEGQHVRMKASQGLSSGGRRTQMERQ</sequence>
<proteinExistence type="predicted"/>
<dbReference type="PANTHER" id="PTHR31071">
    <property type="entry name" value="GB|AAF24581.1"/>
    <property type="match status" value="1"/>
</dbReference>
<feature type="region of interest" description="Disordered" evidence="2">
    <location>
        <begin position="428"/>
        <end position="454"/>
    </location>
</feature>
<keyword evidence="1" id="KW-0175">Coiled coil</keyword>
<feature type="coiled-coil region" evidence="1">
    <location>
        <begin position="111"/>
        <end position="220"/>
    </location>
</feature>
<feature type="region of interest" description="Disordered" evidence="2">
    <location>
        <begin position="356"/>
        <end position="399"/>
    </location>
</feature>